<dbReference type="EMBL" id="RSCE01000002">
    <property type="protein sequence ID" value="RSH86232.1"/>
    <property type="molecule type" value="Genomic_DNA"/>
</dbReference>
<proteinExistence type="predicted"/>
<keyword evidence="2" id="KW-1185">Reference proteome</keyword>
<name>A0A427Y592_9TREE</name>
<dbReference type="GeneID" id="39589012"/>
<gene>
    <name evidence="1" type="ORF">EHS24_004469</name>
</gene>
<dbReference type="AlphaFoldDB" id="A0A427Y592"/>
<reference evidence="1 2" key="1">
    <citation type="submission" date="2018-11" db="EMBL/GenBank/DDBJ databases">
        <title>Genome sequence of Apiotrichum porosum DSM 27194.</title>
        <authorList>
            <person name="Aliyu H."/>
            <person name="Gorte O."/>
            <person name="Ochsenreither K."/>
        </authorList>
    </citation>
    <scope>NUCLEOTIDE SEQUENCE [LARGE SCALE GENOMIC DNA]</scope>
    <source>
        <strain evidence="1 2">DSM 27194</strain>
    </source>
</reference>
<comment type="caution">
    <text evidence="1">The sequence shown here is derived from an EMBL/GenBank/DDBJ whole genome shotgun (WGS) entry which is preliminary data.</text>
</comment>
<evidence type="ECO:0000313" key="2">
    <source>
        <dbReference type="Proteomes" id="UP000279236"/>
    </source>
</evidence>
<dbReference type="Proteomes" id="UP000279236">
    <property type="component" value="Unassembled WGS sequence"/>
</dbReference>
<organism evidence="1 2">
    <name type="scientific">Apiotrichum porosum</name>
    <dbReference type="NCBI Taxonomy" id="105984"/>
    <lineage>
        <taxon>Eukaryota</taxon>
        <taxon>Fungi</taxon>
        <taxon>Dikarya</taxon>
        <taxon>Basidiomycota</taxon>
        <taxon>Agaricomycotina</taxon>
        <taxon>Tremellomycetes</taxon>
        <taxon>Trichosporonales</taxon>
        <taxon>Trichosporonaceae</taxon>
        <taxon>Apiotrichum</taxon>
    </lineage>
</organism>
<dbReference type="RefSeq" id="XP_028479017.1">
    <property type="nucleotide sequence ID" value="XM_028620045.1"/>
</dbReference>
<sequence>MPRKQTKCIGNIFTGKNAGSDCDLKPIGKGLMLCTHCAQVHYHVVAVVDVTAAVAI</sequence>
<accession>A0A427Y592</accession>
<evidence type="ECO:0000313" key="1">
    <source>
        <dbReference type="EMBL" id="RSH86232.1"/>
    </source>
</evidence>
<protein>
    <submittedName>
        <fullName evidence="1">Uncharacterized protein</fullName>
    </submittedName>
</protein>